<evidence type="ECO:0000256" key="13">
    <source>
        <dbReference type="ARBA" id="ARBA00023128"/>
    </source>
</evidence>
<dbReference type="AlphaFoldDB" id="E1NZ37"/>
<gene>
    <name evidence="20" type="primary">ND4</name>
</gene>
<evidence type="ECO:0000256" key="3">
    <source>
        <dbReference type="ARBA" id="ARBA00012944"/>
    </source>
</evidence>
<dbReference type="CTD" id="4538"/>
<name>E1NZ37_PHRHX</name>
<dbReference type="GeneID" id="9830137"/>
<evidence type="ECO:0000256" key="8">
    <source>
        <dbReference type="ARBA" id="ARBA00022967"/>
    </source>
</evidence>
<evidence type="ECO:0000256" key="16">
    <source>
        <dbReference type="RuleBase" id="RU003297"/>
    </source>
</evidence>
<dbReference type="InterPro" id="IPR000260">
    <property type="entry name" value="NADH4_N"/>
</dbReference>
<feature type="domain" description="NADH:quinone oxidoreductase/Mrp antiporter transmembrane" evidence="18">
    <location>
        <begin position="109"/>
        <end position="397"/>
    </location>
</feature>
<comment type="function">
    <text evidence="16">Core subunit of the mitochondrial membrane respiratory chain NADH dehydrogenase (Complex I) which catalyzes electron transfer from NADH through the respiratory chain, using ubiquinone as an electron acceptor. Essential for the catalytic activity and assembly of complex I.</text>
</comment>
<dbReference type="GO" id="GO:0048039">
    <property type="term" value="F:ubiquinone binding"/>
    <property type="evidence" value="ECO:0007669"/>
    <property type="project" value="TreeGrafter"/>
</dbReference>
<evidence type="ECO:0000256" key="4">
    <source>
        <dbReference type="ARBA" id="ARBA00021006"/>
    </source>
</evidence>
<evidence type="ECO:0000259" key="18">
    <source>
        <dbReference type="Pfam" id="PF00361"/>
    </source>
</evidence>
<proteinExistence type="inferred from homology"/>
<evidence type="ECO:0000256" key="5">
    <source>
        <dbReference type="ARBA" id="ARBA00022448"/>
    </source>
</evidence>
<dbReference type="InterPro" id="IPR003918">
    <property type="entry name" value="NADH_UbQ_OxRdtase"/>
</dbReference>
<dbReference type="PANTHER" id="PTHR43507:SF20">
    <property type="entry name" value="NADH-UBIQUINONE OXIDOREDUCTASE CHAIN 4"/>
    <property type="match status" value="1"/>
</dbReference>
<evidence type="ECO:0000256" key="2">
    <source>
        <dbReference type="ARBA" id="ARBA00009025"/>
    </source>
</evidence>
<feature type="transmembrane region" description="Helical" evidence="16">
    <location>
        <begin position="55"/>
        <end position="77"/>
    </location>
</feature>
<feature type="transmembrane region" description="Helical" evidence="16">
    <location>
        <begin position="23"/>
        <end position="43"/>
    </location>
</feature>
<dbReference type="InterPro" id="IPR001750">
    <property type="entry name" value="ND/Mrp_TM"/>
</dbReference>
<comment type="subcellular location">
    <subcellularLocation>
        <location evidence="1 16">Mitochondrion membrane</location>
        <topology evidence="1 16">Multi-pass membrane protein</topology>
    </subcellularLocation>
</comment>
<evidence type="ECO:0000256" key="14">
    <source>
        <dbReference type="ARBA" id="ARBA00023136"/>
    </source>
</evidence>
<dbReference type="Pfam" id="PF00361">
    <property type="entry name" value="Proton_antipo_M"/>
    <property type="match status" value="1"/>
</dbReference>
<sequence>MLMITFAWISSLASPILAPSKHLWSTVTAQGFFISALSIFWLLQQDLLLNQFFLIDNISGPLALLTCWIYPLTMLASQSKLHLEPMNRQRSYIMNSSYLQLTTLLAFTASDLMLFFIFFEASLIPTLIIITRWGAQEHRLEAGIYIALYTMAGAIPLLLWLAYSFSTYGTLISTLIPITSLPQQFNHPALFWLFCNLAFLVKLPLYSLHLWLPKAHVEAPIAGSMVLAGTLLKLGGYGILRFSPLLAPVTLNDLLLLTLLSVFGVLATAMLCLRQTDLKSLVALSSVGHMNLVVVAALINTPTSHTGALVMMIAHGLTSPAMFALVNTAYERTNSRAMFFLRGSTMILPLASAWWLLTTFANMAIPPSPNFISELLIFSSLAHWSPSIFIIVLLSLLFTTGYSLYVLWTTQRGLIPSHLSTFFPFQIREHILLALHILPLLLLIFNPEIMT</sequence>
<feature type="transmembrane region" description="Helical" evidence="16">
    <location>
        <begin position="219"/>
        <end position="242"/>
    </location>
</feature>
<keyword evidence="14 16" id="KW-0472">Membrane</keyword>
<keyword evidence="8" id="KW-1278">Translocase</keyword>
<dbReference type="Pfam" id="PF01059">
    <property type="entry name" value="Oxidored_q5_N"/>
    <property type="match status" value="1"/>
</dbReference>
<evidence type="ECO:0000256" key="7">
    <source>
        <dbReference type="ARBA" id="ARBA00022692"/>
    </source>
</evidence>
<feature type="transmembrane region" description="Helical" evidence="16">
    <location>
        <begin position="305"/>
        <end position="326"/>
    </location>
</feature>
<feature type="transmembrane region" description="Helical" evidence="16">
    <location>
        <begin position="142"/>
        <end position="163"/>
    </location>
</feature>
<dbReference type="PRINTS" id="PR01437">
    <property type="entry name" value="NUOXDRDTASE4"/>
</dbReference>
<organism evidence="20">
    <name type="scientific">Phrynoderma hexadactylum</name>
    <name type="common">Indian five-fingered frog</name>
    <name type="synonym">Euphlyctis hexadactylus</name>
    <dbReference type="NCBI Taxonomy" id="2927596"/>
    <lineage>
        <taxon>Eukaryota</taxon>
        <taxon>Metazoa</taxon>
        <taxon>Chordata</taxon>
        <taxon>Craniata</taxon>
        <taxon>Vertebrata</taxon>
        <taxon>Euteleostomi</taxon>
        <taxon>Amphibia</taxon>
        <taxon>Batrachia</taxon>
        <taxon>Anura</taxon>
        <taxon>Neobatrachia</taxon>
        <taxon>Ranoidea</taxon>
        <taxon>Dicroglossidae</taxon>
        <taxon>Dicroglossinae</taxon>
        <taxon>Phrynoderma</taxon>
    </lineage>
</organism>
<feature type="domain" description="NADH:ubiquinone oxidoreductase chain 4 N-terminal" evidence="19">
    <location>
        <begin position="1"/>
        <end position="105"/>
    </location>
</feature>
<keyword evidence="17" id="KW-0732">Signal</keyword>
<feature type="transmembrane region" description="Helical" evidence="16">
    <location>
        <begin position="254"/>
        <end position="273"/>
    </location>
</feature>
<evidence type="ECO:0000256" key="10">
    <source>
        <dbReference type="ARBA" id="ARBA00022989"/>
    </source>
</evidence>
<feature type="transmembrane region" description="Helical" evidence="16">
    <location>
        <begin position="280"/>
        <end position="299"/>
    </location>
</feature>
<comment type="catalytic activity">
    <reaction evidence="15 16">
        <text>a ubiquinone + NADH + 5 H(+)(in) = a ubiquinol + NAD(+) + 4 H(+)(out)</text>
        <dbReference type="Rhea" id="RHEA:29091"/>
        <dbReference type="Rhea" id="RHEA-COMP:9565"/>
        <dbReference type="Rhea" id="RHEA-COMP:9566"/>
        <dbReference type="ChEBI" id="CHEBI:15378"/>
        <dbReference type="ChEBI" id="CHEBI:16389"/>
        <dbReference type="ChEBI" id="CHEBI:17976"/>
        <dbReference type="ChEBI" id="CHEBI:57540"/>
        <dbReference type="ChEBI" id="CHEBI:57945"/>
        <dbReference type="EC" id="7.1.1.2"/>
    </reaction>
</comment>
<evidence type="ECO:0000256" key="17">
    <source>
        <dbReference type="SAM" id="SignalP"/>
    </source>
</evidence>
<dbReference type="GO" id="GO:0031966">
    <property type="term" value="C:mitochondrial membrane"/>
    <property type="evidence" value="ECO:0007669"/>
    <property type="project" value="UniProtKB-SubCell"/>
</dbReference>
<keyword evidence="12 16" id="KW-0830">Ubiquinone</keyword>
<dbReference type="GO" id="GO:0015990">
    <property type="term" value="P:electron transport coupled proton transport"/>
    <property type="evidence" value="ECO:0007669"/>
    <property type="project" value="TreeGrafter"/>
</dbReference>
<reference evidence="20" key="1">
    <citation type="journal article" date="2010" name="Genes Genet. Syst.">
        <title>Complete mitochondrial genomes and novel gene rearrangements in two dicroglossid frogs, Hoplobatrachus tigerinus and Euphlyctis hexadactylus, from Bangladesh.</title>
        <authorList>
            <person name="Alam M.S."/>
            <person name="Kurabayashi A."/>
            <person name="Hayashi Y."/>
            <person name="Sano N."/>
            <person name="Khan M.M.R."/>
            <person name="Fujii T."/>
            <person name="Sumida M."/>
        </authorList>
    </citation>
    <scope>NUCLEOTIDE SEQUENCE</scope>
    <source>
        <tissue evidence="20">Muscle</tissue>
    </source>
</reference>
<protein>
    <recommendedName>
        <fullName evidence="4 16">NADH-ubiquinone oxidoreductase chain 4</fullName>
        <ecNumber evidence="3 16">7.1.1.2</ecNumber>
    </recommendedName>
</protein>
<dbReference type="GO" id="GO:0042773">
    <property type="term" value="P:ATP synthesis coupled electron transport"/>
    <property type="evidence" value="ECO:0007669"/>
    <property type="project" value="InterPro"/>
</dbReference>
<dbReference type="GO" id="GO:0003954">
    <property type="term" value="F:NADH dehydrogenase activity"/>
    <property type="evidence" value="ECO:0007669"/>
    <property type="project" value="TreeGrafter"/>
</dbReference>
<keyword evidence="5 16" id="KW-0813">Transport</keyword>
<keyword evidence="11 16" id="KW-0520">NAD</keyword>
<dbReference type="RefSeq" id="YP_003934385.1">
    <property type="nucleotide sequence ID" value="NC_014584.1"/>
</dbReference>
<comment type="similarity">
    <text evidence="2 16">Belongs to the complex I subunit 4 family.</text>
</comment>
<feature type="transmembrane region" description="Helical" evidence="16">
    <location>
        <begin position="429"/>
        <end position="445"/>
    </location>
</feature>
<feature type="chain" id="PRO_5003149820" description="NADH-ubiquinone oxidoreductase chain 4" evidence="17">
    <location>
        <begin position="19"/>
        <end position="451"/>
    </location>
</feature>
<dbReference type="NCBIfam" id="TIGR01972">
    <property type="entry name" value="NDH_I_M"/>
    <property type="match status" value="1"/>
</dbReference>
<evidence type="ECO:0000256" key="15">
    <source>
        <dbReference type="ARBA" id="ARBA00049551"/>
    </source>
</evidence>
<dbReference type="InterPro" id="IPR010227">
    <property type="entry name" value="NADH_Q_OxRdtase_chainM/4"/>
</dbReference>
<feature type="signal peptide" evidence="17">
    <location>
        <begin position="1"/>
        <end position="18"/>
    </location>
</feature>
<dbReference type="EC" id="7.1.1.2" evidence="3 16"/>
<evidence type="ECO:0000256" key="1">
    <source>
        <dbReference type="ARBA" id="ARBA00004225"/>
    </source>
</evidence>
<feature type="transmembrane region" description="Helical" evidence="16">
    <location>
        <begin position="385"/>
        <end position="408"/>
    </location>
</feature>
<feature type="transmembrane region" description="Helical" evidence="16">
    <location>
        <begin position="189"/>
        <end position="212"/>
    </location>
</feature>
<keyword evidence="13 16" id="KW-0496">Mitochondrion</keyword>
<evidence type="ECO:0000256" key="11">
    <source>
        <dbReference type="ARBA" id="ARBA00023027"/>
    </source>
</evidence>
<keyword evidence="10 16" id="KW-1133">Transmembrane helix</keyword>
<evidence type="ECO:0000256" key="6">
    <source>
        <dbReference type="ARBA" id="ARBA00022660"/>
    </source>
</evidence>
<feature type="transmembrane region" description="Helical" evidence="16">
    <location>
        <begin position="347"/>
        <end position="365"/>
    </location>
</feature>
<keyword evidence="9 16" id="KW-0249">Electron transport</keyword>
<geneLocation type="mitochondrion" evidence="20"/>
<keyword evidence="6 16" id="KW-0679">Respiratory chain</keyword>
<keyword evidence="7 16" id="KW-0812">Transmembrane</keyword>
<evidence type="ECO:0000256" key="9">
    <source>
        <dbReference type="ARBA" id="ARBA00022982"/>
    </source>
</evidence>
<dbReference type="PANTHER" id="PTHR43507">
    <property type="entry name" value="NADH-UBIQUINONE OXIDOREDUCTASE CHAIN 4"/>
    <property type="match status" value="1"/>
</dbReference>
<accession>E1NZ37</accession>
<dbReference type="GO" id="GO:0008137">
    <property type="term" value="F:NADH dehydrogenase (ubiquinone) activity"/>
    <property type="evidence" value="ECO:0007669"/>
    <property type="project" value="UniProtKB-UniRule"/>
</dbReference>
<evidence type="ECO:0000259" key="19">
    <source>
        <dbReference type="Pfam" id="PF01059"/>
    </source>
</evidence>
<feature type="transmembrane region" description="Helical" evidence="16">
    <location>
        <begin position="97"/>
        <end position="130"/>
    </location>
</feature>
<evidence type="ECO:0000256" key="12">
    <source>
        <dbReference type="ARBA" id="ARBA00023075"/>
    </source>
</evidence>
<dbReference type="EMBL" id="AP011544">
    <property type="protein sequence ID" value="BAJ21264.1"/>
    <property type="molecule type" value="Genomic_DNA"/>
</dbReference>
<evidence type="ECO:0000313" key="20">
    <source>
        <dbReference type="EMBL" id="BAJ21264.1"/>
    </source>
</evidence>